<evidence type="ECO:0000256" key="7">
    <source>
        <dbReference type="ARBA" id="ARBA00022989"/>
    </source>
</evidence>
<feature type="transmembrane region" description="Helical" evidence="12">
    <location>
        <begin position="259"/>
        <end position="284"/>
    </location>
</feature>
<dbReference type="Proteomes" id="UP000484842">
    <property type="component" value="Unassembled WGS sequence"/>
</dbReference>
<dbReference type="GO" id="GO:0004222">
    <property type="term" value="F:metalloendopeptidase activity"/>
    <property type="evidence" value="ECO:0007669"/>
    <property type="project" value="InterPro"/>
</dbReference>
<comment type="caution">
    <text evidence="14">The sequence shown here is derived from an EMBL/GenBank/DDBJ whole genome shotgun (WGS) entry which is preliminary data.</text>
</comment>
<keyword evidence="15" id="KW-1185">Reference proteome</keyword>
<reference evidence="14 15" key="1">
    <citation type="submission" date="2019-10" db="EMBL/GenBank/DDBJ databases">
        <title>Deinococcus sp. isolated from soil.</title>
        <authorList>
            <person name="Li Y."/>
            <person name="Wang J."/>
        </authorList>
    </citation>
    <scope>NUCLEOTIDE SEQUENCE [LARGE SCALE GENOMIC DNA]</scope>
    <source>
        <strain evidence="14 15">SDU3-2</strain>
    </source>
</reference>
<evidence type="ECO:0000256" key="6">
    <source>
        <dbReference type="ARBA" id="ARBA00022833"/>
    </source>
</evidence>
<evidence type="ECO:0000256" key="9">
    <source>
        <dbReference type="ARBA" id="ARBA00023136"/>
    </source>
</evidence>
<evidence type="ECO:0000259" key="13">
    <source>
        <dbReference type="Pfam" id="PF01435"/>
    </source>
</evidence>
<name>A0A7X1NTB0_9DEIO</name>
<evidence type="ECO:0000256" key="4">
    <source>
        <dbReference type="ARBA" id="ARBA00022723"/>
    </source>
</evidence>
<proteinExistence type="inferred from homology"/>
<feature type="domain" description="Peptidase M48" evidence="13">
    <location>
        <begin position="175"/>
        <end position="373"/>
    </location>
</feature>
<evidence type="ECO:0000256" key="1">
    <source>
        <dbReference type="ARBA" id="ARBA00022475"/>
    </source>
</evidence>
<keyword evidence="2 10" id="KW-0645">Protease</keyword>
<comment type="cofactor">
    <cofactor evidence="10">
        <name>Zn(2+)</name>
        <dbReference type="ChEBI" id="CHEBI:29105"/>
    </cofactor>
    <text evidence="10">Binds 1 zinc ion per subunit.</text>
</comment>
<dbReference type="GO" id="GO:0046872">
    <property type="term" value="F:metal ion binding"/>
    <property type="evidence" value="ECO:0007669"/>
    <property type="project" value="UniProtKB-KW"/>
</dbReference>
<dbReference type="AlphaFoldDB" id="A0A7X1NTB0"/>
<dbReference type="Gene3D" id="3.30.2010.10">
    <property type="entry name" value="Metalloproteases ('zincins'), catalytic domain"/>
    <property type="match status" value="1"/>
</dbReference>
<feature type="compositionally biased region" description="Low complexity" evidence="11">
    <location>
        <begin position="1"/>
        <end position="20"/>
    </location>
</feature>
<dbReference type="PANTHER" id="PTHR43221:SF2">
    <property type="entry name" value="PROTEASE HTPX HOMOLOG"/>
    <property type="match status" value="1"/>
</dbReference>
<evidence type="ECO:0000256" key="10">
    <source>
        <dbReference type="RuleBase" id="RU003983"/>
    </source>
</evidence>
<dbReference type="GO" id="GO:0006508">
    <property type="term" value="P:proteolysis"/>
    <property type="evidence" value="ECO:0007669"/>
    <property type="project" value="UniProtKB-KW"/>
</dbReference>
<keyword evidence="1" id="KW-1003">Cell membrane</keyword>
<feature type="transmembrane region" description="Helical" evidence="12">
    <location>
        <begin position="290"/>
        <end position="311"/>
    </location>
</feature>
<keyword evidence="9 12" id="KW-0472">Membrane</keyword>
<evidence type="ECO:0000256" key="2">
    <source>
        <dbReference type="ARBA" id="ARBA00022670"/>
    </source>
</evidence>
<keyword evidence="3 12" id="KW-0812">Transmembrane</keyword>
<organism evidence="14 15">
    <name type="scientific">Deinococcus terrestris</name>
    <dbReference type="NCBI Taxonomy" id="2651870"/>
    <lineage>
        <taxon>Bacteria</taxon>
        <taxon>Thermotogati</taxon>
        <taxon>Deinococcota</taxon>
        <taxon>Deinococci</taxon>
        <taxon>Deinococcales</taxon>
        <taxon>Deinococcaceae</taxon>
        <taxon>Deinococcus</taxon>
    </lineage>
</organism>
<evidence type="ECO:0000256" key="12">
    <source>
        <dbReference type="SAM" id="Phobius"/>
    </source>
</evidence>
<protein>
    <submittedName>
        <fullName evidence="14">M48 family metalloprotease</fullName>
    </submittedName>
</protein>
<keyword evidence="8 10" id="KW-0482">Metalloprotease</keyword>
<accession>A0A7X1NTB0</accession>
<keyword evidence="5 10" id="KW-0378">Hydrolase</keyword>
<evidence type="ECO:0000256" key="11">
    <source>
        <dbReference type="SAM" id="MobiDB-lite"/>
    </source>
</evidence>
<feature type="region of interest" description="Disordered" evidence="11">
    <location>
        <begin position="1"/>
        <end position="24"/>
    </location>
</feature>
<keyword evidence="6 10" id="KW-0862">Zinc</keyword>
<evidence type="ECO:0000313" key="15">
    <source>
        <dbReference type="Proteomes" id="UP000484842"/>
    </source>
</evidence>
<dbReference type="EMBL" id="WBSL01000001">
    <property type="protein sequence ID" value="MPY65416.1"/>
    <property type="molecule type" value="Genomic_DNA"/>
</dbReference>
<evidence type="ECO:0000256" key="5">
    <source>
        <dbReference type="ARBA" id="ARBA00022801"/>
    </source>
</evidence>
<dbReference type="InterPro" id="IPR050083">
    <property type="entry name" value="HtpX_protease"/>
</dbReference>
<dbReference type="InterPro" id="IPR001915">
    <property type="entry name" value="Peptidase_M48"/>
</dbReference>
<gene>
    <name evidence="14" type="ORF">F8S09_01745</name>
</gene>
<feature type="transmembrane region" description="Helical" evidence="12">
    <location>
        <begin position="33"/>
        <end position="53"/>
    </location>
</feature>
<dbReference type="Pfam" id="PF01435">
    <property type="entry name" value="Peptidase_M48"/>
    <property type="match status" value="1"/>
</dbReference>
<keyword evidence="4" id="KW-0479">Metal-binding</keyword>
<evidence type="ECO:0000256" key="3">
    <source>
        <dbReference type="ARBA" id="ARBA00022692"/>
    </source>
</evidence>
<comment type="similarity">
    <text evidence="10">Belongs to the peptidase M48 family.</text>
</comment>
<feature type="transmembrane region" description="Helical" evidence="12">
    <location>
        <begin position="73"/>
        <end position="95"/>
    </location>
</feature>
<dbReference type="RefSeq" id="WP_152868403.1">
    <property type="nucleotide sequence ID" value="NZ_WBSL01000001.1"/>
</dbReference>
<keyword evidence="7 12" id="KW-1133">Transmembrane helix</keyword>
<evidence type="ECO:0000256" key="8">
    <source>
        <dbReference type="ARBA" id="ARBA00023049"/>
    </source>
</evidence>
<sequence>MTTLPQTAPTAPAPTAVTPEAQRDHQRLKTTRATLLPLVNVTLNLLLVGSGGAAGLREALGGGDAFLERAAFVGVYSLGLSLTFLPLSYALGYLPDRRAGLLRLSPGKWLGKWGQRTLIGDTVSAGIYLGLNTVFRAAPTAWLPGAAGVITALLGGLALAQPWLSRRLTRIEPPKDARVERIAGEVFAQAGVRLRQVSVAHVSGDTRMSNAFVQPGPRGAELILSDTLLAGADDDALRFVIAHELAHFRRRDLWRLLGWQWLSLMTMVGAAATLLGALGGWAGLQGAGDIAAIPLLAATFMVAQKALDLLGNALKRHMEYRADADALRLTGDLDAMRRVLERLGHDNLSDPNVSRLTEVLFHDHPSTARRLAAGAAVLTGRA</sequence>
<evidence type="ECO:0000313" key="14">
    <source>
        <dbReference type="EMBL" id="MPY65416.1"/>
    </source>
</evidence>
<dbReference type="PANTHER" id="PTHR43221">
    <property type="entry name" value="PROTEASE HTPX"/>
    <property type="match status" value="1"/>
</dbReference>